<keyword evidence="3" id="KW-1185">Reference proteome</keyword>
<accession>A0AAD6XLW4</accession>
<keyword evidence="1" id="KW-0472">Membrane</keyword>
<feature type="transmembrane region" description="Helical" evidence="1">
    <location>
        <begin position="215"/>
        <end position="233"/>
    </location>
</feature>
<reference evidence="2" key="1">
    <citation type="submission" date="2023-03" db="EMBL/GenBank/DDBJ databases">
        <title>Massive genome expansion in bonnet fungi (Mycena s.s.) driven by repeated elements and novel gene families across ecological guilds.</title>
        <authorList>
            <consortium name="Lawrence Berkeley National Laboratory"/>
            <person name="Harder C.B."/>
            <person name="Miyauchi S."/>
            <person name="Viragh M."/>
            <person name="Kuo A."/>
            <person name="Thoen E."/>
            <person name="Andreopoulos B."/>
            <person name="Lu D."/>
            <person name="Skrede I."/>
            <person name="Drula E."/>
            <person name="Henrissat B."/>
            <person name="Morin E."/>
            <person name="Kohler A."/>
            <person name="Barry K."/>
            <person name="LaButti K."/>
            <person name="Morin E."/>
            <person name="Salamov A."/>
            <person name="Lipzen A."/>
            <person name="Mereny Z."/>
            <person name="Hegedus B."/>
            <person name="Baldrian P."/>
            <person name="Stursova M."/>
            <person name="Weitz H."/>
            <person name="Taylor A."/>
            <person name="Grigoriev I.V."/>
            <person name="Nagy L.G."/>
            <person name="Martin F."/>
            <person name="Kauserud H."/>
        </authorList>
    </citation>
    <scope>NUCLEOTIDE SEQUENCE</scope>
    <source>
        <strain evidence="2">CBHHK173m</strain>
    </source>
</reference>
<evidence type="ECO:0000313" key="2">
    <source>
        <dbReference type="EMBL" id="KAJ7088360.1"/>
    </source>
</evidence>
<dbReference type="AlphaFoldDB" id="A0AAD6XLW4"/>
<dbReference type="Proteomes" id="UP001222325">
    <property type="component" value="Unassembled WGS sequence"/>
</dbReference>
<comment type="caution">
    <text evidence="2">The sequence shown here is derived from an EMBL/GenBank/DDBJ whole genome shotgun (WGS) entry which is preliminary data.</text>
</comment>
<organism evidence="2 3">
    <name type="scientific">Mycena belliarum</name>
    <dbReference type="NCBI Taxonomy" id="1033014"/>
    <lineage>
        <taxon>Eukaryota</taxon>
        <taxon>Fungi</taxon>
        <taxon>Dikarya</taxon>
        <taxon>Basidiomycota</taxon>
        <taxon>Agaricomycotina</taxon>
        <taxon>Agaricomycetes</taxon>
        <taxon>Agaricomycetidae</taxon>
        <taxon>Agaricales</taxon>
        <taxon>Marasmiineae</taxon>
        <taxon>Mycenaceae</taxon>
        <taxon>Mycena</taxon>
    </lineage>
</organism>
<name>A0AAD6XLW4_9AGAR</name>
<gene>
    <name evidence="2" type="ORF">B0H15DRAFT_949540</name>
</gene>
<evidence type="ECO:0000313" key="3">
    <source>
        <dbReference type="Proteomes" id="UP001222325"/>
    </source>
</evidence>
<keyword evidence="1" id="KW-0812">Transmembrane</keyword>
<dbReference type="EMBL" id="JARJCN010000026">
    <property type="protein sequence ID" value="KAJ7088360.1"/>
    <property type="molecule type" value="Genomic_DNA"/>
</dbReference>
<sequence>MTILLFTAAFPITTTSELTVRFGGMSINNKRLREDDDDDHDHDHDHLAKRVKIAPRPQRRKRVKPTWRVAHSSLLQPSRRRLFAPVDIVMPRRIVALYAPAPACQTVFEALNSAADGDYEMPCANITSPAPALVDDAMDGSYKRASRTSRRVLSQSGALAKRPNGKKCIVPNGVALKDVTNTGRGAANSRRRDTGGDAINHVARNNIKRHRRRRGLDIVIFFYLYTLICFLLWHDALYHIATSETIYPCLSSIFSWLLHTRKYQLPALVWTPISFSIFQCCCDRVIPGRTGCCAGMDDSASSFLPVYPNINVSACESSGRRCAAKVPAADAPVRTLLRYVLLHRMASVLLATIPPSFRVTPPSPLALLLCHAITLLVFRNYAPLSPCSFRTDRLPPLALPTAASCCLRDTLNSLLMRTIASVLLDTMYSSFIPCDPSFLVGPPPLPPNHTARFPKLSHCPYIPEPVFCATLFYPPPPPRTDIARLPILSPLYLPSSGPSSARSTAVVRPCCGAGPFPPQTPWIFAPLPLRASQVLCVTAPSSHAPLGHDSLRRWSLSPADTLNLRPAALCVLRKSSAPTVATSSAPLLVRRSSKSTSTPTALDLIYYVPRLYHHRGSVRLAYNYPMHNYHLYPKPAAPAHNLYLYR</sequence>
<protein>
    <submittedName>
        <fullName evidence="2">Uncharacterized protein</fullName>
    </submittedName>
</protein>
<keyword evidence="1" id="KW-1133">Transmembrane helix</keyword>
<evidence type="ECO:0000256" key="1">
    <source>
        <dbReference type="SAM" id="Phobius"/>
    </source>
</evidence>
<proteinExistence type="predicted"/>